<organism evidence="1">
    <name type="scientific">Salvia splendens</name>
    <name type="common">Scarlet sage</name>
    <dbReference type="NCBI Taxonomy" id="180675"/>
    <lineage>
        <taxon>Eukaryota</taxon>
        <taxon>Viridiplantae</taxon>
        <taxon>Streptophyta</taxon>
        <taxon>Embryophyta</taxon>
        <taxon>Tracheophyta</taxon>
        <taxon>Spermatophyta</taxon>
        <taxon>Magnoliopsida</taxon>
        <taxon>eudicotyledons</taxon>
        <taxon>Gunneridae</taxon>
        <taxon>Pentapetalae</taxon>
        <taxon>asterids</taxon>
        <taxon>lamiids</taxon>
        <taxon>Lamiales</taxon>
        <taxon>Lamiaceae</taxon>
        <taxon>Nepetoideae</taxon>
        <taxon>Mentheae</taxon>
        <taxon>Salviinae</taxon>
        <taxon>Salvia</taxon>
        <taxon>Salvia subgen. Calosphace</taxon>
        <taxon>core Calosphace</taxon>
    </lineage>
</organism>
<gene>
    <name evidence="1" type="ORF">SASPL_128800</name>
</gene>
<proteinExistence type="predicted"/>
<sequence length="81" mass="9019">MRGKDCNRTGYGQANGRQEKGKEYRWGDVTLKLGEDKGFCKRATLGEMGVKIIPGRNDTIWLGKATQKSVEIVDTTCPWVA</sequence>
<dbReference type="EMBL" id="PNBA02000010">
    <property type="protein sequence ID" value="KAG6410733.1"/>
    <property type="molecule type" value="Genomic_DNA"/>
</dbReference>
<dbReference type="Proteomes" id="UP000298416">
    <property type="component" value="Unassembled WGS sequence"/>
</dbReference>
<name>A0A8X8XEV0_SALSN</name>
<accession>A0A8X8XEV0</accession>
<evidence type="ECO:0000313" key="2">
    <source>
        <dbReference type="Proteomes" id="UP000298416"/>
    </source>
</evidence>
<dbReference type="AlphaFoldDB" id="A0A8X8XEV0"/>
<reference evidence="1" key="1">
    <citation type="submission" date="2018-01" db="EMBL/GenBank/DDBJ databases">
        <authorList>
            <person name="Mao J.F."/>
        </authorList>
    </citation>
    <scope>NUCLEOTIDE SEQUENCE</scope>
    <source>
        <strain evidence="1">Huo1</strain>
        <tissue evidence="1">Leaf</tissue>
    </source>
</reference>
<evidence type="ECO:0000313" key="1">
    <source>
        <dbReference type="EMBL" id="KAG6410733.1"/>
    </source>
</evidence>
<comment type="caution">
    <text evidence="1">The sequence shown here is derived from an EMBL/GenBank/DDBJ whole genome shotgun (WGS) entry which is preliminary data.</text>
</comment>
<keyword evidence="2" id="KW-1185">Reference proteome</keyword>
<reference evidence="1" key="2">
    <citation type="submission" date="2020-08" db="EMBL/GenBank/DDBJ databases">
        <title>Plant Genome Project.</title>
        <authorList>
            <person name="Zhang R.-G."/>
        </authorList>
    </citation>
    <scope>NUCLEOTIDE SEQUENCE</scope>
    <source>
        <strain evidence="1">Huo1</strain>
        <tissue evidence="1">Leaf</tissue>
    </source>
</reference>
<protein>
    <submittedName>
        <fullName evidence="1">Uncharacterized protein</fullName>
    </submittedName>
</protein>